<dbReference type="EMBL" id="JASPKZ010000031">
    <property type="protein sequence ID" value="KAJ9601212.1"/>
    <property type="molecule type" value="Genomic_DNA"/>
</dbReference>
<accession>A0AAD8ETL4</accession>
<reference evidence="2" key="1">
    <citation type="journal article" date="2023" name="IScience">
        <title>Live-bearing cockroach genome reveals convergent evolutionary mechanisms linked to viviparity in insects and beyond.</title>
        <authorList>
            <person name="Fouks B."/>
            <person name="Harrison M.C."/>
            <person name="Mikhailova A.A."/>
            <person name="Marchal E."/>
            <person name="English S."/>
            <person name="Carruthers M."/>
            <person name="Jennings E.C."/>
            <person name="Chiamaka E.L."/>
            <person name="Frigard R.A."/>
            <person name="Pippel M."/>
            <person name="Attardo G.M."/>
            <person name="Benoit J.B."/>
            <person name="Bornberg-Bauer E."/>
            <person name="Tobe S.S."/>
        </authorList>
    </citation>
    <scope>NUCLEOTIDE SEQUENCE</scope>
    <source>
        <strain evidence="2">Stay&amp;Tobe</strain>
    </source>
</reference>
<sequence length="111" mass="12978">FEQGNSSLCKTAISYMIHSLQIMGIANVMTDYERIKRSCLKRGELWEDPEFPATQASVFYHQTPPFQFVWKRPKQVYKSNLSSLVAQSRSLLKHSELLKKKKSNYSRYLTL</sequence>
<dbReference type="AlphaFoldDB" id="A0AAD8ETL4"/>
<organism evidence="2 3">
    <name type="scientific">Diploptera punctata</name>
    <name type="common">Pacific beetle cockroach</name>
    <dbReference type="NCBI Taxonomy" id="6984"/>
    <lineage>
        <taxon>Eukaryota</taxon>
        <taxon>Metazoa</taxon>
        <taxon>Ecdysozoa</taxon>
        <taxon>Arthropoda</taxon>
        <taxon>Hexapoda</taxon>
        <taxon>Insecta</taxon>
        <taxon>Pterygota</taxon>
        <taxon>Neoptera</taxon>
        <taxon>Polyneoptera</taxon>
        <taxon>Dictyoptera</taxon>
        <taxon>Blattodea</taxon>
        <taxon>Blaberoidea</taxon>
        <taxon>Blaberidae</taxon>
        <taxon>Diplopterinae</taxon>
        <taxon>Diploptera</taxon>
    </lineage>
</organism>
<feature type="non-terminal residue" evidence="2">
    <location>
        <position position="111"/>
    </location>
</feature>
<keyword evidence="3" id="KW-1185">Reference proteome</keyword>
<comment type="similarity">
    <text evidence="1">Belongs to the peptidase C2 family.</text>
</comment>
<dbReference type="InterPro" id="IPR038765">
    <property type="entry name" value="Papain-like_cys_pep_sf"/>
</dbReference>
<evidence type="ECO:0000256" key="1">
    <source>
        <dbReference type="ARBA" id="ARBA00007623"/>
    </source>
</evidence>
<name>A0AAD8ETL4_DIPPU</name>
<evidence type="ECO:0000313" key="3">
    <source>
        <dbReference type="Proteomes" id="UP001233999"/>
    </source>
</evidence>
<reference evidence="2" key="2">
    <citation type="submission" date="2023-05" db="EMBL/GenBank/DDBJ databases">
        <authorList>
            <person name="Fouks B."/>
        </authorList>
    </citation>
    <scope>NUCLEOTIDE SEQUENCE</scope>
    <source>
        <strain evidence="2">Stay&amp;Tobe</strain>
        <tissue evidence="2">Testes</tissue>
    </source>
</reference>
<gene>
    <name evidence="2" type="ORF">L9F63_000632</name>
</gene>
<dbReference type="Proteomes" id="UP001233999">
    <property type="component" value="Unassembled WGS sequence"/>
</dbReference>
<dbReference type="InterPro" id="IPR022684">
    <property type="entry name" value="Calpain_cysteine_protease"/>
</dbReference>
<protein>
    <recommendedName>
        <fullName evidence="4">Calpain catalytic domain-containing protein</fullName>
    </recommendedName>
</protein>
<dbReference type="GO" id="GO:0004198">
    <property type="term" value="F:calcium-dependent cysteine-type endopeptidase activity"/>
    <property type="evidence" value="ECO:0007669"/>
    <property type="project" value="InterPro"/>
</dbReference>
<proteinExistence type="inferred from homology"/>
<dbReference type="SUPFAM" id="SSF54001">
    <property type="entry name" value="Cysteine proteinases"/>
    <property type="match status" value="1"/>
</dbReference>
<comment type="caution">
    <text evidence="2">The sequence shown here is derived from an EMBL/GenBank/DDBJ whole genome shotgun (WGS) entry which is preliminary data.</text>
</comment>
<feature type="non-terminal residue" evidence="2">
    <location>
        <position position="1"/>
    </location>
</feature>
<dbReference type="PRINTS" id="PR00704">
    <property type="entry name" value="CALPAIN"/>
</dbReference>
<evidence type="ECO:0008006" key="4">
    <source>
        <dbReference type="Google" id="ProtNLM"/>
    </source>
</evidence>
<dbReference type="GO" id="GO:0006508">
    <property type="term" value="P:proteolysis"/>
    <property type="evidence" value="ECO:0007669"/>
    <property type="project" value="InterPro"/>
</dbReference>
<evidence type="ECO:0000313" key="2">
    <source>
        <dbReference type="EMBL" id="KAJ9601212.1"/>
    </source>
</evidence>